<sequence>MTGLNRLSCDIAIVGAGPAGLAAARAASTSQRSIVVIDDNPRLGGQIWRDGPGVVLPASAQSYRKVLSQPNVRYLAGTRIVAALAPGALLLEDAQSGCRLDYGQLILCCGARELLLPFPGWTLPGVTGAGALQALIKGGAPVAGERLVVAGSGPLLLASAGTARAAGAVLTGVYEQAARQQVISFGTGLLRWPDKLTQAFRLLSTHYRWASYVVEALGDNRLEAVRIRQGGRDKVVPCTRLACGFGLVPNTELASHLGCQLEGDAVAVDRYQQTSQTGLYAAGECTGVGGSELALIEGEIAGLAAIGKVEQAKTLFPRREHWQRFARHVQAHFRLRPEVRQLARADTLICRCEDVALSALVGEQGWDAAKLQSRCGMGACQGRVCGTAARELFGWALPEPRIPLVPARVETLMAIPRAHSRHHS</sequence>
<reference evidence="4 5" key="1">
    <citation type="submission" date="2018-06" db="EMBL/GenBank/DDBJ databases">
        <authorList>
            <consortium name="Pathogen Informatics"/>
            <person name="Doyle S."/>
        </authorList>
    </citation>
    <scope>NUCLEOTIDE SEQUENCE [LARGE SCALE GENOMIC DNA]</scope>
    <source>
        <strain evidence="4 5">NCTC11842</strain>
    </source>
</reference>
<dbReference type="InterPro" id="IPR036188">
    <property type="entry name" value="FAD/NAD-bd_sf"/>
</dbReference>
<reference evidence="3 6" key="2">
    <citation type="submission" date="2020-10" db="EMBL/GenBank/DDBJ databases">
        <title>Genome sequences of Pseudomonas isolates.</title>
        <authorList>
            <person name="Wessels L."/>
            <person name="Reich F."/>
            <person name="Hammerl J."/>
        </authorList>
    </citation>
    <scope>NUCLEOTIDE SEQUENCE [LARGE SCALE GENOMIC DNA]</scope>
    <source>
        <strain evidence="3 6">20-MO00624-0</strain>
    </source>
</reference>
<feature type="domain" description="FAD/NAD(P)-binding" evidence="2">
    <location>
        <begin position="10"/>
        <end position="288"/>
    </location>
</feature>
<evidence type="ECO:0000313" key="6">
    <source>
        <dbReference type="Proteomes" id="UP000626180"/>
    </source>
</evidence>
<dbReference type="Pfam" id="PF07992">
    <property type="entry name" value="Pyr_redox_2"/>
    <property type="match status" value="1"/>
</dbReference>
<dbReference type="InterPro" id="IPR041854">
    <property type="entry name" value="BFD-like_2Fe2S-bd_dom_sf"/>
</dbReference>
<dbReference type="InterPro" id="IPR017224">
    <property type="entry name" value="Opine_Oxase_asu/HCN_bsu"/>
</dbReference>
<accession>A0A2X2C9L9</accession>
<dbReference type="PRINTS" id="PR00368">
    <property type="entry name" value="FADPNR"/>
</dbReference>
<dbReference type="AlphaFoldDB" id="A0A2X2C9L9"/>
<evidence type="ECO:0000313" key="4">
    <source>
        <dbReference type="EMBL" id="SPZ03571.1"/>
    </source>
</evidence>
<dbReference type="PIRSF" id="PIRSF037495">
    <property type="entry name" value="Opine_OX_OoxA/HcnB"/>
    <property type="match status" value="1"/>
</dbReference>
<dbReference type="EMBL" id="JADMCD010000002">
    <property type="protein sequence ID" value="MBF8640422.1"/>
    <property type="molecule type" value="Genomic_DNA"/>
</dbReference>
<evidence type="ECO:0000313" key="5">
    <source>
        <dbReference type="Proteomes" id="UP000250443"/>
    </source>
</evidence>
<name>A0A2X2C9L9_PSELU</name>
<evidence type="ECO:0000256" key="1">
    <source>
        <dbReference type="ARBA" id="ARBA00023002"/>
    </source>
</evidence>
<dbReference type="PRINTS" id="PR00469">
    <property type="entry name" value="PNDRDTASEII"/>
</dbReference>
<dbReference type="Proteomes" id="UP000250443">
    <property type="component" value="Unassembled WGS sequence"/>
</dbReference>
<dbReference type="EMBL" id="UAUF01000009">
    <property type="protein sequence ID" value="SPZ03571.1"/>
    <property type="molecule type" value="Genomic_DNA"/>
</dbReference>
<dbReference type="GO" id="GO:0016491">
    <property type="term" value="F:oxidoreductase activity"/>
    <property type="evidence" value="ECO:0007669"/>
    <property type="project" value="UniProtKB-KW"/>
</dbReference>
<dbReference type="Gene3D" id="1.10.10.1100">
    <property type="entry name" value="BFD-like [2Fe-2S]-binding domain"/>
    <property type="match status" value="1"/>
</dbReference>
<dbReference type="SUPFAM" id="SSF51905">
    <property type="entry name" value="FAD/NAD(P)-binding domain"/>
    <property type="match status" value="1"/>
</dbReference>
<gene>
    <name evidence="4" type="primary">thcD_1</name>
    <name evidence="3" type="ORF">IRZ65_06990</name>
    <name evidence="4" type="ORF">NCTC11842_01015</name>
</gene>
<protein>
    <submittedName>
        <fullName evidence="3">NAD(P)/FAD-dependent oxidoreductase</fullName>
    </submittedName>
    <submittedName>
        <fullName evidence="4">Pyridine nucleotide-disulfide oxidoreductase family protein</fullName>
        <ecNumber evidence="4">1.18.1.-</ecNumber>
    </submittedName>
</protein>
<dbReference type="RefSeq" id="WP_010795473.1">
    <property type="nucleotide sequence ID" value="NZ_CP069262.1"/>
</dbReference>
<dbReference type="PANTHER" id="PTHR42949:SF3">
    <property type="entry name" value="ANAEROBIC GLYCEROL-3-PHOSPHATE DEHYDROGENASE SUBUNIT B"/>
    <property type="match status" value="1"/>
</dbReference>
<keyword evidence="1 4" id="KW-0560">Oxidoreductase</keyword>
<organism evidence="4 5">
    <name type="scientific">Pseudomonas luteola</name>
    <dbReference type="NCBI Taxonomy" id="47886"/>
    <lineage>
        <taxon>Bacteria</taxon>
        <taxon>Pseudomonadati</taxon>
        <taxon>Pseudomonadota</taxon>
        <taxon>Gammaproteobacteria</taxon>
        <taxon>Pseudomonadales</taxon>
        <taxon>Pseudomonadaceae</taxon>
        <taxon>Pseudomonas</taxon>
    </lineage>
</organism>
<dbReference type="Gene3D" id="3.50.50.60">
    <property type="entry name" value="FAD/NAD(P)-binding domain"/>
    <property type="match status" value="2"/>
</dbReference>
<proteinExistence type="predicted"/>
<dbReference type="InterPro" id="IPR023753">
    <property type="entry name" value="FAD/NAD-binding_dom"/>
</dbReference>
<dbReference type="EC" id="1.18.1.-" evidence="4"/>
<dbReference type="PANTHER" id="PTHR42949">
    <property type="entry name" value="ANAEROBIC GLYCEROL-3-PHOSPHATE DEHYDROGENASE SUBUNIT B"/>
    <property type="match status" value="1"/>
</dbReference>
<dbReference type="InterPro" id="IPR051691">
    <property type="entry name" value="Metab_Enz_Cyan_OpOx_G3PDH"/>
</dbReference>
<dbReference type="Proteomes" id="UP000626180">
    <property type="component" value="Unassembled WGS sequence"/>
</dbReference>
<evidence type="ECO:0000259" key="2">
    <source>
        <dbReference type="Pfam" id="PF07992"/>
    </source>
</evidence>
<keyword evidence="6" id="KW-1185">Reference proteome</keyword>
<evidence type="ECO:0000313" key="3">
    <source>
        <dbReference type="EMBL" id="MBF8640422.1"/>
    </source>
</evidence>